<keyword evidence="1" id="KW-0633">Potassium transport</keyword>
<evidence type="ECO:0000313" key="5">
    <source>
        <dbReference type="Proteomes" id="UP000824209"/>
    </source>
</evidence>
<reference evidence="4" key="1">
    <citation type="journal article" date="2021" name="PeerJ">
        <title>Extensive microbial diversity within the chicken gut microbiome revealed by metagenomics and culture.</title>
        <authorList>
            <person name="Gilroy R."/>
            <person name="Ravi A."/>
            <person name="Getino M."/>
            <person name="Pursley I."/>
            <person name="Horton D.L."/>
            <person name="Alikhan N.F."/>
            <person name="Baker D."/>
            <person name="Gharbi K."/>
            <person name="Hall N."/>
            <person name="Watson M."/>
            <person name="Adriaenssens E.M."/>
            <person name="Foster-Nyarko E."/>
            <person name="Jarju S."/>
            <person name="Secka A."/>
            <person name="Antonio M."/>
            <person name="Oren A."/>
            <person name="Chaudhuri R.R."/>
            <person name="La Ragione R."/>
            <person name="Hildebrand F."/>
            <person name="Pallen M.J."/>
        </authorList>
    </citation>
    <scope>NUCLEOTIDE SEQUENCE</scope>
    <source>
        <strain evidence="4">ChiBcec8-14828</strain>
    </source>
</reference>
<dbReference type="AlphaFoldDB" id="A0A9D2S1M5"/>
<name>A0A9D2S1M5_9FIRM</name>
<evidence type="ECO:0000256" key="1">
    <source>
        <dbReference type="ARBA" id="ARBA00022538"/>
    </source>
</evidence>
<reference evidence="4" key="2">
    <citation type="submission" date="2021-04" db="EMBL/GenBank/DDBJ databases">
        <authorList>
            <person name="Gilroy R."/>
        </authorList>
    </citation>
    <scope>NUCLEOTIDE SEQUENCE</scope>
    <source>
        <strain evidence="4">ChiBcec8-14828</strain>
    </source>
</reference>
<evidence type="ECO:0000256" key="2">
    <source>
        <dbReference type="ARBA" id="ARBA00022958"/>
    </source>
</evidence>
<dbReference type="PROSITE" id="PS51201">
    <property type="entry name" value="RCK_N"/>
    <property type="match status" value="1"/>
</dbReference>
<dbReference type="GO" id="GO:0005886">
    <property type="term" value="C:plasma membrane"/>
    <property type="evidence" value="ECO:0007669"/>
    <property type="project" value="InterPro"/>
</dbReference>
<evidence type="ECO:0000313" key="4">
    <source>
        <dbReference type="EMBL" id="HJB39365.1"/>
    </source>
</evidence>
<dbReference type="Proteomes" id="UP000824209">
    <property type="component" value="Unassembled WGS sequence"/>
</dbReference>
<dbReference type="PRINTS" id="PR00335">
    <property type="entry name" value="KUPTAKETRKA"/>
</dbReference>
<dbReference type="Pfam" id="PF02254">
    <property type="entry name" value="TrkA_N"/>
    <property type="match status" value="1"/>
</dbReference>
<dbReference type="PANTHER" id="PTHR43833:SF8">
    <property type="entry name" value="TRK SYSTEM POTASSIUM UPTAKE PROTEIN TRKA"/>
    <property type="match status" value="1"/>
</dbReference>
<comment type="caution">
    <text evidence="4">The sequence shown here is derived from an EMBL/GenBank/DDBJ whole genome shotgun (WGS) entry which is preliminary data.</text>
</comment>
<dbReference type="GO" id="GO:0015079">
    <property type="term" value="F:potassium ion transmembrane transporter activity"/>
    <property type="evidence" value="ECO:0007669"/>
    <property type="project" value="InterPro"/>
</dbReference>
<dbReference type="Gene3D" id="3.40.50.720">
    <property type="entry name" value="NAD(P)-binding Rossmann-like Domain"/>
    <property type="match status" value="1"/>
</dbReference>
<keyword evidence="1" id="KW-0813">Transport</keyword>
<dbReference type="InterPro" id="IPR006036">
    <property type="entry name" value="K_uptake_TrkA"/>
</dbReference>
<dbReference type="SUPFAM" id="SSF51735">
    <property type="entry name" value="NAD(P)-binding Rossmann-fold domains"/>
    <property type="match status" value="1"/>
</dbReference>
<dbReference type="InterPro" id="IPR003148">
    <property type="entry name" value="RCK_N"/>
</dbReference>
<evidence type="ECO:0000259" key="3">
    <source>
        <dbReference type="PROSITE" id="PS51201"/>
    </source>
</evidence>
<keyword evidence="1" id="KW-0406">Ion transport</keyword>
<dbReference type="PANTHER" id="PTHR43833">
    <property type="entry name" value="POTASSIUM CHANNEL PROTEIN 2-RELATED-RELATED"/>
    <property type="match status" value="1"/>
</dbReference>
<proteinExistence type="predicted"/>
<keyword evidence="2" id="KW-0630">Potassium</keyword>
<sequence length="211" mass="22488">MNVLIVGCQRVGQHLVSLLEKLGHDVSVLDSNPANLDTLSTIHPPFTGMAIAGVPIDVDVLRSAGIESCDAVAAVTRDDTTNLMVSQIARDIFHVPKVITRLADPATKNIYATHFGMRTVCSTNLTANALLSRLLEDDADEQSVAFGSSTALFSTVPAADNMVGHLALEIAPPREGMLVFGLLHANGLMELMTPNLRISAGDRIIYSELAD</sequence>
<accession>A0A9D2S1M5</accession>
<gene>
    <name evidence="4" type="ORF">H9943_03095</name>
</gene>
<dbReference type="EMBL" id="DWYA01000031">
    <property type="protein sequence ID" value="HJB39365.1"/>
    <property type="molecule type" value="Genomic_DNA"/>
</dbReference>
<protein>
    <submittedName>
        <fullName evidence="4">NAD-binding protein</fullName>
    </submittedName>
</protein>
<dbReference type="InterPro" id="IPR036291">
    <property type="entry name" value="NAD(P)-bd_dom_sf"/>
</dbReference>
<feature type="domain" description="RCK N-terminal" evidence="3">
    <location>
        <begin position="1"/>
        <end position="121"/>
    </location>
</feature>
<dbReference type="InterPro" id="IPR050721">
    <property type="entry name" value="Trk_Ktr_HKT_K-transport"/>
</dbReference>
<organism evidence="4 5">
    <name type="scientific">Candidatus Ruthenibacterium avium</name>
    <dbReference type="NCBI Taxonomy" id="2838751"/>
    <lineage>
        <taxon>Bacteria</taxon>
        <taxon>Bacillati</taxon>
        <taxon>Bacillota</taxon>
        <taxon>Clostridia</taxon>
        <taxon>Eubacteriales</taxon>
        <taxon>Oscillospiraceae</taxon>
        <taxon>Ruthenibacterium</taxon>
    </lineage>
</organism>